<dbReference type="InterPro" id="IPR000719">
    <property type="entry name" value="Prot_kinase_dom"/>
</dbReference>
<sequence length="311" mass="34955">MESHEQSLPHFESLYNDCALTCTFEVKKTYHIITSYSVVLRGKIQVQGELRKVVSKIYRRLDGVNATKVAQRTYREVKAWVTLASSPGHCDNINQFHGVWFTDPDLIAQAVPGIPSIVTDYVKYSSLEYTAGRDFGLRLNIVQQLANGVSFLHSLNIVHGDIKPQDNIRVNEDGIAKVIDLGLSREQTVEHTGFTTTIHPTYLFIAPELIIPEEDDVSMFVTKASDVYAFSMTGLQILDGQGNKSMPFNHCQQGPYSVRKAIKNNQWPQEQRYPGVIPQAWKIISVCWTKDPSIRPSIDALFQDLSGVSPL</sequence>
<dbReference type="Pfam" id="PF00069">
    <property type="entry name" value="Pkinase"/>
    <property type="match status" value="1"/>
</dbReference>
<dbReference type="GO" id="GO:0004672">
    <property type="term" value="F:protein kinase activity"/>
    <property type="evidence" value="ECO:0007669"/>
    <property type="project" value="InterPro"/>
</dbReference>
<keyword evidence="3" id="KW-1185">Reference proteome</keyword>
<dbReference type="InterPro" id="IPR011009">
    <property type="entry name" value="Kinase-like_dom_sf"/>
</dbReference>
<dbReference type="InterPro" id="IPR050167">
    <property type="entry name" value="Ser_Thr_protein_kinase"/>
</dbReference>
<dbReference type="OrthoDB" id="5966500at2759"/>
<reference evidence="2" key="1">
    <citation type="submission" date="2022-06" db="EMBL/GenBank/DDBJ databases">
        <title>Genome Sequence of Candolleomyces eurysporus.</title>
        <authorList>
            <person name="Buettner E."/>
        </authorList>
    </citation>
    <scope>NUCLEOTIDE SEQUENCE</scope>
    <source>
        <strain evidence="2">VTCC 930004</strain>
    </source>
</reference>
<dbReference type="Gene3D" id="1.10.510.10">
    <property type="entry name" value="Transferase(Phosphotransferase) domain 1"/>
    <property type="match status" value="1"/>
</dbReference>
<protein>
    <recommendedName>
        <fullName evidence="1">Protein kinase domain-containing protein</fullName>
    </recommendedName>
</protein>
<comment type="caution">
    <text evidence="2">The sequence shown here is derived from an EMBL/GenBank/DDBJ whole genome shotgun (WGS) entry which is preliminary data.</text>
</comment>
<feature type="non-terminal residue" evidence="2">
    <location>
        <position position="1"/>
    </location>
</feature>
<dbReference type="AlphaFoldDB" id="A0A9W8J9X4"/>
<gene>
    <name evidence="2" type="ORF">H1R20_g6926</name>
</gene>
<proteinExistence type="predicted"/>
<feature type="domain" description="Protein kinase" evidence="1">
    <location>
        <begin position="30"/>
        <end position="311"/>
    </location>
</feature>
<dbReference type="SUPFAM" id="SSF56112">
    <property type="entry name" value="Protein kinase-like (PK-like)"/>
    <property type="match status" value="1"/>
</dbReference>
<dbReference type="PANTHER" id="PTHR23257">
    <property type="entry name" value="SERINE-THREONINE PROTEIN KINASE"/>
    <property type="match status" value="1"/>
</dbReference>
<evidence type="ECO:0000259" key="1">
    <source>
        <dbReference type="PROSITE" id="PS50011"/>
    </source>
</evidence>
<dbReference type="GO" id="GO:0005737">
    <property type="term" value="C:cytoplasm"/>
    <property type="evidence" value="ECO:0007669"/>
    <property type="project" value="TreeGrafter"/>
</dbReference>
<organism evidence="2 3">
    <name type="scientific">Candolleomyces eurysporus</name>
    <dbReference type="NCBI Taxonomy" id="2828524"/>
    <lineage>
        <taxon>Eukaryota</taxon>
        <taxon>Fungi</taxon>
        <taxon>Dikarya</taxon>
        <taxon>Basidiomycota</taxon>
        <taxon>Agaricomycotina</taxon>
        <taxon>Agaricomycetes</taxon>
        <taxon>Agaricomycetidae</taxon>
        <taxon>Agaricales</taxon>
        <taxon>Agaricineae</taxon>
        <taxon>Psathyrellaceae</taxon>
        <taxon>Candolleomyces</taxon>
    </lineage>
</organism>
<evidence type="ECO:0000313" key="2">
    <source>
        <dbReference type="EMBL" id="KAJ2930124.1"/>
    </source>
</evidence>
<evidence type="ECO:0000313" key="3">
    <source>
        <dbReference type="Proteomes" id="UP001140091"/>
    </source>
</evidence>
<accession>A0A9W8J9X4</accession>
<dbReference type="GO" id="GO:0005524">
    <property type="term" value="F:ATP binding"/>
    <property type="evidence" value="ECO:0007669"/>
    <property type="project" value="InterPro"/>
</dbReference>
<dbReference type="PROSITE" id="PS50011">
    <property type="entry name" value="PROTEIN_KINASE_DOM"/>
    <property type="match status" value="1"/>
</dbReference>
<name>A0A9W8J9X4_9AGAR</name>
<dbReference type="Proteomes" id="UP001140091">
    <property type="component" value="Unassembled WGS sequence"/>
</dbReference>
<dbReference type="EMBL" id="JANBPK010000848">
    <property type="protein sequence ID" value="KAJ2930124.1"/>
    <property type="molecule type" value="Genomic_DNA"/>
</dbReference>
<dbReference type="GO" id="GO:0007165">
    <property type="term" value="P:signal transduction"/>
    <property type="evidence" value="ECO:0007669"/>
    <property type="project" value="TreeGrafter"/>
</dbReference>